<dbReference type="Gene3D" id="1.10.1060.10">
    <property type="entry name" value="Alpha-helical ferredoxin"/>
    <property type="match status" value="1"/>
</dbReference>
<feature type="domain" description="4Fe-4S ferredoxin-type" evidence="1">
    <location>
        <begin position="86"/>
        <end position="115"/>
    </location>
</feature>
<dbReference type="EMBL" id="HBJA01003180">
    <property type="protein sequence ID" value="CAE0789899.1"/>
    <property type="molecule type" value="Transcribed_RNA"/>
</dbReference>
<dbReference type="PANTHER" id="PTHR11921">
    <property type="entry name" value="SUCCINATE DEHYDROGENASE IRON-SULFUR PROTEIN"/>
    <property type="match status" value="1"/>
</dbReference>
<name>A0A7S4FEI2_9EUGL</name>
<dbReference type="PROSITE" id="PS00198">
    <property type="entry name" value="4FE4S_FER_1"/>
    <property type="match status" value="1"/>
</dbReference>
<dbReference type="InterPro" id="IPR017900">
    <property type="entry name" value="4Fe4S_Fe_S_CS"/>
</dbReference>
<sequence length="185" mass="21081">MALRASQRLLSGAINAKYHSMLYHYFRVANHHQGSSMNTWEVYDQTGGHKYIVDLKVQSTQDGQVDAAQPAMIQWYGFKMVHPTVVGQFMDLTDCVLCGSCTAACPSYWWNNDIFLGPAAMVQAWRWLWEQHNDKETFERKVKQLTNGTISAEFCHNIGNCVQVCPKNIQVDRVMNSFKILGSLN</sequence>
<dbReference type="GO" id="GO:0009060">
    <property type="term" value="P:aerobic respiration"/>
    <property type="evidence" value="ECO:0007669"/>
    <property type="project" value="TreeGrafter"/>
</dbReference>
<dbReference type="InterPro" id="IPR017896">
    <property type="entry name" value="4Fe4S_Fe-S-bd"/>
</dbReference>
<dbReference type="InterPro" id="IPR050573">
    <property type="entry name" value="SDH/FRD_Iron-Sulfur"/>
</dbReference>
<protein>
    <recommendedName>
        <fullName evidence="1">4Fe-4S ferredoxin-type domain-containing protein</fullName>
    </recommendedName>
</protein>
<reference evidence="2" key="1">
    <citation type="submission" date="2021-01" db="EMBL/GenBank/DDBJ databases">
        <authorList>
            <person name="Corre E."/>
            <person name="Pelletier E."/>
            <person name="Niang G."/>
            <person name="Scheremetjew M."/>
            <person name="Finn R."/>
            <person name="Kale V."/>
            <person name="Holt S."/>
            <person name="Cochrane G."/>
            <person name="Meng A."/>
            <person name="Brown T."/>
            <person name="Cohen L."/>
        </authorList>
    </citation>
    <scope>NUCLEOTIDE SEQUENCE</scope>
    <source>
        <strain evidence="2">CCMP1594</strain>
    </source>
</reference>
<evidence type="ECO:0000313" key="2">
    <source>
        <dbReference type="EMBL" id="CAE0789899.1"/>
    </source>
</evidence>
<dbReference type="GO" id="GO:0022904">
    <property type="term" value="P:respiratory electron transport chain"/>
    <property type="evidence" value="ECO:0007669"/>
    <property type="project" value="TreeGrafter"/>
</dbReference>
<evidence type="ECO:0000259" key="1">
    <source>
        <dbReference type="PROSITE" id="PS51379"/>
    </source>
</evidence>
<organism evidence="2">
    <name type="scientific">Eutreptiella gymnastica</name>
    <dbReference type="NCBI Taxonomy" id="73025"/>
    <lineage>
        <taxon>Eukaryota</taxon>
        <taxon>Discoba</taxon>
        <taxon>Euglenozoa</taxon>
        <taxon>Euglenida</taxon>
        <taxon>Spirocuta</taxon>
        <taxon>Euglenophyceae</taxon>
        <taxon>Eutreptiales</taxon>
        <taxon>Eutreptiaceae</taxon>
        <taxon>Eutreptiella</taxon>
    </lineage>
</organism>
<dbReference type="InterPro" id="IPR009051">
    <property type="entry name" value="Helical_ferredxn"/>
</dbReference>
<proteinExistence type="predicted"/>
<gene>
    <name evidence="2" type="ORF">EGYM00163_LOCUS1013</name>
</gene>
<dbReference type="SUPFAM" id="SSF46548">
    <property type="entry name" value="alpha-helical ferredoxin"/>
    <property type="match status" value="1"/>
</dbReference>
<dbReference type="Pfam" id="PF13237">
    <property type="entry name" value="Fer4_10"/>
    <property type="match status" value="1"/>
</dbReference>
<dbReference type="PROSITE" id="PS51379">
    <property type="entry name" value="4FE4S_FER_2"/>
    <property type="match status" value="1"/>
</dbReference>
<dbReference type="GO" id="GO:0051536">
    <property type="term" value="F:iron-sulfur cluster binding"/>
    <property type="evidence" value="ECO:0007669"/>
    <property type="project" value="InterPro"/>
</dbReference>
<dbReference type="AlphaFoldDB" id="A0A7S4FEI2"/>
<dbReference type="PANTHER" id="PTHR11921:SF29">
    <property type="entry name" value="SUCCINATE DEHYDROGENASE [UBIQUINONE] IRON-SULFUR SUBUNIT, MITOCHONDRIAL"/>
    <property type="match status" value="1"/>
</dbReference>
<accession>A0A7S4FEI2</accession>